<dbReference type="Proteomes" id="UP000621560">
    <property type="component" value="Unassembled WGS sequence"/>
</dbReference>
<evidence type="ECO:0000256" key="1">
    <source>
        <dbReference type="SAM" id="MobiDB-lite"/>
    </source>
</evidence>
<organism evidence="2 3">
    <name type="scientific">Paenibacillus sabuli</name>
    <dbReference type="NCBI Taxonomy" id="2772509"/>
    <lineage>
        <taxon>Bacteria</taxon>
        <taxon>Bacillati</taxon>
        <taxon>Bacillota</taxon>
        <taxon>Bacilli</taxon>
        <taxon>Bacillales</taxon>
        <taxon>Paenibacillaceae</taxon>
        <taxon>Paenibacillus</taxon>
    </lineage>
</organism>
<comment type="caution">
    <text evidence="2">The sequence shown here is derived from an EMBL/GenBank/DDBJ whole genome shotgun (WGS) entry which is preliminary data.</text>
</comment>
<feature type="non-terminal residue" evidence="2">
    <location>
        <position position="1"/>
    </location>
</feature>
<feature type="region of interest" description="Disordered" evidence="1">
    <location>
        <begin position="1"/>
        <end position="20"/>
    </location>
</feature>
<dbReference type="AlphaFoldDB" id="A0A927BY45"/>
<evidence type="ECO:0000313" key="3">
    <source>
        <dbReference type="Proteomes" id="UP000621560"/>
    </source>
</evidence>
<feature type="compositionally biased region" description="Pro residues" evidence="1">
    <location>
        <begin position="1"/>
        <end position="11"/>
    </location>
</feature>
<keyword evidence="3" id="KW-1185">Reference proteome</keyword>
<protein>
    <submittedName>
        <fullName evidence="2">Uncharacterized protein</fullName>
    </submittedName>
</protein>
<evidence type="ECO:0000313" key="2">
    <source>
        <dbReference type="EMBL" id="MBD2847880.1"/>
    </source>
</evidence>
<dbReference type="RefSeq" id="WP_223869936.1">
    <property type="nucleotide sequence ID" value="NZ_JACXIZ010000047.1"/>
</dbReference>
<proteinExistence type="predicted"/>
<gene>
    <name evidence="2" type="ORF">IDH44_22015</name>
</gene>
<dbReference type="EMBL" id="JACXIZ010000047">
    <property type="protein sequence ID" value="MBD2847880.1"/>
    <property type="molecule type" value="Genomic_DNA"/>
</dbReference>
<sequence>ARAQPAPPPAAAPQAPGPTAGELHQMVMALPQLQPDVLADKVYKELQKKIKFESRRRGF</sequence>
<name>A0A927BY45_9BACL</name>
<accession>A0A927BY45</accession>
<reference evidence="2" key="1">
    <citation type="submission" date="2020-09" db="EMBL/GenBank/DDBJ databases">
        <title>A novel bacterium of genus Paenibacillus, isolated from South China Sea.</title>
        <authorList>
            <person name="Huang H."/>
            <person name="Mo K."/>
            <person name="Hu Y."/>
        </authorList>
    </citation>
    <scope>NUCLEOTIDE SEQUENCE</scope>
    <source>
        <strain evidence="2">IB182496</strain>
    </source>
</reference>